<evidence type="ECO:0000256" key="11">
    <source>
        <dbReference type="RuleBase" id="RU004504"/>
    </source>
</evidence>
<name>A0A2N7PJD5_9BACT</name>
<comment type="catalytic activity">
    <reaction evidence="10">
        <text>(sulfur carrier)-H + L-cysteine = (sulfur carrier)-SH + L-alanine</text>
        <dbReference type="Rhea" id="RHEA:43892"/>
        <dbReference type="Rhea" id="RHEA-COMP:14737"/>
        <dbReference type="Rhea" id="RHEA-COMP:14739"/>
        <dbReference type="ChEBI" id="CHEBI:29917"/>
        <dbReference type="ChEBI" id="CHEBI:35235"/>
        <dbReference type="ChEBI" id="CHEBI:57972"/>
        <dbReference type="ChEBI" id="CHEBI:64428"/>
        <dbReference type="EC" id="2.8.1.7"/>
    </reaction>
</comment>
<evidence type="ECO:0000256" key="4">
    <source>
        <dbReference type="ARBA" id="ARBA00012239"/>
    </source>
</evidence>
<evidence type="ECO:0000256" key="6">
    <source>
        <dbReference type="ARBA" id="ARBA00022723"/>
    </source>
</evidence>
<dbReference type="GO" id="GO:0031071">
    <property type="term" value="F:cysteine desulfurase activity"/>
    <property type="evidence" value="ECO:0007669"/>
    <property type="project" value="UniProtKB-EC"/>
</dbReference>
<keyword evidence="8" id="KW-0408">Iron</keyword>
<dbReference type="Proteomes" id="UP000235731">
    <property type="component" value="Unassembled WGS sequence"/>
</dbReference>
<evidence type="ECO:0000256" key="10">
    <source>
        <dbReference type="ARBA" id="ARBA00050776"/>
    </source>
</evidence>
<keyword evidence="6" id="KW-0479">Metal-binding</keyword>
<dbReference type="GO" id="GO:0046872">
    <property type="term" value="F:metal ion binding"/>
    <property type="evidence" value="ECO:0007669"/>
    <property type="project" value="UniProtKB-KW"/>
</dbReference>
<dbReference type="Gene3D" id="3.40.640.10">
    <property type="entry name" value="Type I PLP-dependent aspartate aminotransferase-like (Major domain)"/>
    <property type="match status" value="1"/>
</dbReference>
<reference evidence="13 14" key="1">
    <citation type="submission" date="2018-01" db="EMBL/GenBank/DDBJ databases">
        <title>Metagenomic assembled genomes from two thermal pools in the Uzon Caldera, Kamchatka, Russia.</title>
        <authorList>
            <person name="Wilkins L."/>
            <person name="Ettinger C."/>
        </authorList>
    </citation>
    <scope>NUCLEOTIDE SEQUENCE [LARGE SCALE GENOMIC DNA]</scope>
    <source>
        <strain evidence="13">ZAV-15</strain>
    </source>
</reference>
<evidence type="ECO:0000256" key="9">
    <source>
        <dbReference type="ARBA" id="ARBA00023014"/>
    </source>
</evidence>
<dbReference type="PANTHER" id="PTHR11601:SF34">
    <property type="entry name" value="CYSTEINE DESULFURASE"/>
    <property type="match status" value="1"/>
</dbReference>
<dbReference type="PANTHER" id="PTHR11601">
    <property type="entry name" value="CYSTEINE DESULFURYLASE FAMILY MEMBER"/>
    <property type="match status" value="1"/>
</dbReference>
<dbReference type="AlphaFoldDB" id="A0A2N7PJD5"/>
<evidence type="ECO:0000256" key="5">
    <source>
        <dbReference type="ARBA" id="ARBA00022679"/>
    </source>
</evidence>
<gene>
    <name evidence="13" type="ORF">C0197_03835</name>
</gene>
<comment type="caution">
    <text evidence="13">The sequence shown here is derived from an EMBL/GenBank/DDBJ whole genome shotgun (WGS) entry which is preliminary data.</text>
</comment>
<keyword evidence="5" id="KW-0808">Transferase</keyword>
<proteinExistence type="inferred from homology"/>
<dbReference type="InterPro" id="IPR020578">
    <property type="entry name" value="Aminotrans_V_PyrdxlP_BS"/>
</dbReference>
<evidence type="ECO:0000259" key="12">
    <source>
        <dbReference type="Pfam" id="PF00266"/>
    </source>
</evidence>
<evidence type="ECO:0000256" key="8">
    <source>
        <dbReference type="ARBA" id="ARBA00023004"/>
    </source>
</evidence>
<feature type="domain" description="Aminotransferase class V" evidence="12">
    <location>
        <begin position="4"/>
        <end position="359"/>
    </location>
</feature>
<dbReference type="EC" id="2.8.1.7" evidence="4"/>
<keyword evidence="9" id="KW-0411">Iron-sulfur</keyword>
<dbReference type="GO" id="GO:0051536">
    <property type="term" value="F:iron-sulfur cluster binding"/>
    <property type="evidence" value="ECO:0007669"/>
    <property type="project" value="UniProtKB-KW"/>
</dbReference>
<evidence type="ECO:0000313" key="13">
    <source>
        <dbReference type="EMBL" id="PMP62806.1"/>
    </source>
</evidence>
<dbReference type="Pfam" id="PF00266">
    <property type="entry name" value="Aminotran_5"/>
    <property type="match status" value="1"/>
</dbReference>
<protein>
    <recommendedName>
        <fullName evidence="4">cysteine desulfurase</fullName>
        <ecNumber evidence="4">2.8.1.7</ecNumber>
    </recommendedName>
</protein>
<dbReference type="InterPro" id="IPR015421">
    <property type="entry name" value="PyrdxlP-dep_Trfase_major"/>
</dbReference>
<dbReference type="SUPFAM" id="SSF53383">
    <property type="entry name" value="PLP-dependent transferases"/>
    <property type="match status" value="1"/>
</dbReference>
<comment type="cofactor">
    <cofactor evidence="1 11">
        <name>pyridoxal 5'-phosphate</name>
        <dbReference type="ChEBI" id="CHEBI:597326"/>
    </cofactor>
</comment>
<organism evidence="13 14">
    <name type="scientific">Caldimicrobium thiodismutans</name>
    <dbReference type="NCBI Taxonomy" id="1653476"/>
    <lineage>
        <taxon>Bacteria</taxon>
        <taxon>Pseudomonadati</taxon>
        <taxon>Thermodesulfobacteriota</taxon>
        <taxon>Thermodesulfobacteria</taxon>
        <taxon>Thermodesulfobacteriales</taxon>
        <taxon>Thermodesulfobacteriaceae</taxon>
        <taxon>Caldimicrobium</taxon>
    </lineage>
</organism>
<evidence type="ECO:0000256" key="3">
    <source>
        <dbReference type="ARBA" id="ARBA00006490"/>
    </source>
</evidence>
<dbReference type="PROSITE" id="PS00595">
    <property type="entry name" value="AA_TRANSFER_CLASS_5"/>
    <property type="match status" value="1"/>
</dbReference>
<accession>A0A2N7PJD5</accession>
<dbReference type="PIRSF" id="PIRSF005572">
    <property type="entry name" value="NifS"/>
    <property type="match status" value="1"/>
</dbReference>
<comment type="similarity">
    <text evidence="3">Belongs to the class-V pyridoxal-phosphate-dependent aminotransferase family. NifS/IscS subfamily.</text>
</comment>
<evidence type="ECO:0000313" key="14">
    <source>
        <dbReference type="Proteomes" id="UP000235731"/>
    </source>
</evidence>
<evidence type="ECO:0000256" key="2">
    <source>
        <dbReference type="ARBA" id="ARBA00003120"/>
    </source>
</evidence>
<comment type="function">
    <text evidence="2">Catalyzes the removal of elemental sulfur atoms from cysteine to produce alanine. Seems to participate in the biosynthesis of the nitrogenase metalloclusters by providing the inorganic sulfur required for the Fe-S core formation.</text>
</comment>
<evidence type="ECO:0000256" key="7">
    <source>
        <dbReference type="ARBA" id="ARBA00022898"/>
    </source>
</evidence>
<dbReference type="InterPro" id="IPR015422">
    <property type="entry name" value="PyrdxlP-dep_Trfase_small"/>
</dbReference>
<dbReference type="InterPro" id="IPR016454">
    <property type="entry name" value="Cysteine_dSase"/>
</dbReference>
<dbReference type="InterPro" id="IPR000192">
    <property type="entry name" value="Aminotrans_V_dom"/>
</dbReference>
<dbReference type="Gene3D" id="3.90.1150.10">
    <property type="entry name" value="Aspartate Aminotransferase, domain 1"/>
    <property type="match status" value="1"/>
</dbReference>
<keyword evidence="7" id="KW-0663">Pyridoxal phosphate</keyword>
<dbReference type="FunFam" id="3.40.640.10:FF:000084">
    <property type="entry name" value="IscS-like cysteine desulfurase"/>
    <property type="match status" value="1"/>
</dbReference>
<sequence length="370" mass="41263">MRPIYLDYNATTPVLPEVLSVFNLYASEEFYNPSSGHILGKRVKEALEEFRKVVADSLFAEKEEVIFTSGGTESNHLALFGILTQHKRAHLLISSFEHPSILNPAVKLLQMGYEVDFVPITPEGYVDPDEVKKRLRPHTKLVSIMLANNEIGTIQPIKEISSILKEREILFHTDACQAVGKIAVDFKELGVDMLSMAGHKMYAPKGIGALMVRRGLNLEPLFLGGGQERGLRAGTEPVPLIASLAKACELAKREVSAEGERLKFLREKLYQGLKELYPELYRYGDPERTLPNTLTVSFVGRSAEKILSELPEICASTGAACHDRKGSITLQALKVPPEIAEGTIRFSLGKYTTLEEIERTLEIFQAYFKK</sequence>
<dbReference type="InterPro" id="IPR015424">
    <property type="entry name" value="PyrdxlP-dep_Trfase"/>
</dbReference>
<dbReference type="EMBL" id="PNIE01000053">
    <property type="protein sequence ID" value="PMP62806.1"/>
    <property type="molecule type" value="Genomic_DNA"/>
</dbReference>
<evidence type="ECO:0000256" key="1">
    <source>
        <dbReference type="ARBA" id="ARBA00001933"/>
    </source>
</evidence>